<feature type="region of interest" description="Disordered" evidence="1">
    <location>
        <begin position="50"/>
        <end position="278"/>
    </location>
</feature>
<evidence type="ECO:0000313" key="4">
    <source>
        <dbReference type="Proteomes" id="UP000236546"/>
    </source>
</evidence>
<feature type="compositionally biased region" description="Gly residues" evidence="1">
    <location>
        <begin position="223"/>
        <end position="234"/>
    </location>
</feature>
<organism evidence="3 4">
    <name type="scientific">Trichoderma gamsii</name>
    <dbReference type="NCBI Taxonomy" id="398673"/>
    <lineage>
        <taxon>Eukaryota</taxon>
        <taxon>Fungi</taxon>
        <taxon>Dikarya</taxon>
        <taxon>Ascomycota</taxon>
        <taxon>Pezizomycotina</taxon>
        <taxon>Sordariomycetes</taxon>
        <taxon>Hypocreomycetidae</taxon>
        <taxon>Hypocreales</taxon>
        <taxon>Hypocreaceae</taxon>
        <taxon>Trichoderma</taxon>
    </lineage>
</organism>
<dbReference type="Proteomes" id="UP000236546">
    <property type="component" value="Unassembled WGS sequence"/>
</dbReference>
<evidence type="ECO:0000259" key="2">
    <source>
        <dbReference type="Pfam" id="PF14475"/>
    </source>
</evidence>
<evidence type="ECO:0000256" key="1">
    <source>
        <dbReference type="SAM" id="MobiDB-lite"/>
    </source>
</evidence>
<dbReference type="Pfam" id="PF14475">
    <property type="entry name" value="Mso1_Sec1_bdg"/>
    <property type="match status" value="1"/>
</dbReference>
<sequence>MSSWYSNLVTKTSSQISNLRSTLLSSEADGDTEDDTHVCRVLRNYYTEKGRSFPNWLPPDPRAPPPQMTQAVYAQPQVGSRYGGLGGSQQAGGSGGGGLSSLWDNGPAQQQQQPQVPQSLRAGRPATTQPGGSSREEILRSQAPRSGSYSGPGGPAPAAGSAQDRLKQRLWGTRTTSPSSQGSGPFQPPPNGGSAGGGGGGHQSQGSYEDRFAPGGSYDNARGGQGGSGGGGGAYQPFVGSNAPWSSDGYSGGGGGGGGGAANGVRRKGLPSGPRGYR</sequence>
<comment type="caution">
    <text evidence="3">The sequence shown here is derived from an EMBL/GenBank/DDBJ whole genome shotgun (WGS) entry which is preliminary data.</text>
</comment>
<gene>
    <name evidence="3" type="ORF">TGAMA5MH_06165</name>
</gene>
<reference evidence="3 4" key="1">
    <citation type="submission" date="2017-02" db="EMBL/GenBank/DDBJ databases">
        <title>Genomes of Trichoderma spp. with biocontrol activity.</title>
        <authorList>
            <person name="Gardiner D."/>
            <person name="Kazan K."/>
            <person name="Vos C."/>
            <person name="Harvey P."/>
        </authorList>
    </citation>
    <scope>NUCLEOTIDE SEQUENCE [LARGE SCALE GENOMIC DNA]</scope>
    <source>
        <strain evidence="3 4">A5MH</strain>
    </source>
</reference>
<feature type="compositionally biased region" description="Low complexity" evidence="1">
    <location>
        <begin position="172"/>
        <end position="185"/>
    </location>
</feature>
<dbReference type="AlphaFoldDB" id="A0A2K0T8Y4"/>
<proteinExistence type="predicted"/>
<dbReference type="EMBL" id="MTYH01000052">
    <property type="protein sequence ID" value="PNP41986.1"/>
    <property type="molecule type" value="Genomic_DNA"/>
</dbReference>
<evidence type="ECO:0000313" key="3">
    <source>
        <dbReference type="EMBL" id="PNP41986.1"/>
    </source>
</evidence>
<feature type="compositionally biased region" description="Low complexity" evidence="1">
    <location>
        <begin position="107"/>
        <end position="118"/>
    </location>
</feature>
<feature type="domain" description="Mso1 N-terminal" evidence="2">
    <location>
        <begin position="19"/>
        <end position="57"/>
    </location>
</feature>
<feature type="compositionally biased region" description="Gly residues" evidence="1">
    <location>
        <begin position="81"/>
        <end position="99"/>
    </location>
</feature>
<accession>A0A2K0T8Y4</accession>
<dbReference type="OrthoDB" id="2683368at2759"/>
<feature type="compositionally biased region" description="Pro residues" evidence="1">
    <location>
        <begin position="56"/>
        <end position="67"/>
    </location>
</feature>
<protein>
    <recommendedName>
        <fullName evidence="2">Mso1 N-terminal domain-containing protein</fullName>
    </recommendedName>
</protein>
<feature type="compositionally biased region" description="Gly residues" evidence="1">
    <location>
        <begin position="250"/>
        <end position="262"/>
    </location>
</feature>
<name>A0A2K0T8Y4_9HYPO</name>
<feature type="compositionally biased region" description="Gly residues" evidence="1">
    <location>
        <begin position="193"/>
        <end position="203"/>
    </location>
</feature>
<dbReference type="InterPro" id="IPR028095">
    <property type="entry name" value="Mso1_N_dom"/>
</dbReference>